<dbReference type="Pfam" id="PF08843">
    <property type="entry name" value="AbiEii"/>
    <property type="match status" value="1"/>
</dbReference>
<organism evidence="1 2">
    <name type="scientific">Companilactobacillus kimchiensis</name>
    <dbReference type="NCBI Taxonomy" id="993692"/>
    <lineage>
        <taxon>Bacteria</taxon>
        <taxon>Bacillati</taxon>
        <taxon>Bacillota</taxon>
        <taxon>Bacilli</taxon>
        <taxon>Lactobacillales</taxon>
        <taxon>Lactobacillaceae</taxon>
        <taxon>Companilactobacillus</taxon>
    </lineage>
</organism>
<dbReference type="STRING" id="993692.IV57_GL001025"/>
<evidence type="ECO:0000313" key="2">
    <source>
        <dbReference type="Proteomes" id="UP000051006"/>
    </source>
</evidence>
<protein>
    <recommendedName>
        <fullName evidence="3">Abortive infection protein AbiGII</fullName>
    </recommendedName>
</protein>
<dbReference type="Proteomes" id="UP000051006">
    <property type="component" value="Unassembled WGS sequence"/>
</dbReference>
<keyword evidence="2" id="KW-1185">Reference proteome</keyword>
<dbReference type="OrthoDB" id="9808443at2"/>
<sequence>MILGFTNGQQFKAKIKNKAQQEHILPQILMQEVLSDELIERISISDYRDNLILKGGFLIASLLGIDTRSTRDIDTSIKGLDVSRDEISKVFKSICDMNENSDIQLTLKRIEDIRESAEYSGFRVHIEGIVYASRIEVKIDVSTGDVITPSQIEYRHHMIFNDQSVLIMAYNIETILAEKLETIVSRQELNTRLKDYYDLYMFDRHNKNDIDFQLLKSAIIETLKNREDTKLIGQFNNILEHNMKSPILETNWKKYQNSNYYANNISFEDTCNSDIDLVKQSEIDQI</sequence>
<comment type="caution">
    <text evidence="1">The sequence shown here is derived from an EMBL/GenBank/DDBJ whole genome shotgun (WGS) entry which is preliminary data.</text>
</comment>
<dbReference type="EMBL" id="JQCF01000002">
    <property type="protein sequence ID" value="KRO00588.1"/>
    <property type="molecule type" value="Genomic_DNA"/>
</dbReference>
<accession>A0A0R2LK97</accession>
<dbReference type="AlphaFoldDB" id="A0A0R2LK97"/>
<dbReference type="InterPro" id="IPR014942">
    <property type="entry name" value="AbiEii"/>
</dbReference>
<evidence type="ECO:0008006" key="3">
    <source>
        <dbReference type="Google" id="ProtNLM"/>
    </source>
</evidence>
<gene>
    <name evidence="1" type="ORF">IV57_GL001025</name>
</gene>
<evidence type="ECO:0000313" key="1">
    <source>
        <dbReference type="EMBL" id="KRO00588.1"/>
    </source>
</evidence>
<dbReference type="PATRIC" id="fig|993692.3.peg.1039"/>
<name>A0A0R2LK97_9LACO</name>
<reference evidence="1 2" key="1">
    <citation type="journal article" date="2015" name="Genome Announc.">
        <title>Expanding the biotechnology potential of lactobacilli through comparative genomics of 213 strains and associated genera.</title>
        <authorList>
            <person name="Sun Z."/>
            <person name="Harris H.M."/>
            <person name="McCann A."/>
            <person name="Guo C."/>
            <person name="Argimon S."/>
            <person name="Zhang W."/>
            <person name="Yang X."/>
            <person name="Jeffery I.B."/>
            <person name="Cooney J.C."/>
            <person name="Kagawa T.F."/>
            <person name="Liu W."/>
            <person name="Song Y."/>
            <person name="Salvetti E."/>
            <person name="Wrobel A."/>
            <person name="Rasinkangas P."/>
            <person name="Parkhill J."/>
            <person name="Rea M.C."/>
            <person name="O'Sullivan O."/>
            <person name="Ritari J."/>
            <person name="Douillard F.P."/>
            <person name="Paul Ross R."/>
            <person name="Yang R."/>
            <person name="Briner A.E."/>
            <person name="Felis G.E."/>
            <person name="de Vos W.M."/>
            <person name="Barrangou R."/>
            <person name="Klaenhammer T.R."/>
            <person name="Caufield P.W."/>
            <person name="Cui Y."/>
            <person name="Zhang H."/>
            <person name="O'Toole P.W."/>
        </authorList>
    </citation>
    <scope>NUCLEOTIDE SEQUENCE [LARGE SCALE GENOMIC DNA]</scope>
    <source>
        <strain evidence="1 2">DSM 24716</strain>
    </source>
</reference>
<dbReference type="RefSeq" id="WP_057879854.1">
    <property type="nucleotide sequence ID" value="NZ_JQCF01000002.1"/>
</dbReference>
<proteinExistence type="predicted"/>